<sequence length="208" mass="23477">MAIHSSLRVAPPDLQQGGNSRIPYVHVPAARMSIVVYIATAINSFLFPLTKHPLFFALPEPVQKLVLFYFVDLSDWGVSGRPMWGTFRVWDARFTSVFILFLIYLGALRFQKLPVEPAPIFIRAGLIDIPIIKSSVNWWNTSHQPGSISRSGTSIHVPMPIPILSNFANFPFSTPILFVLETRLPIPSFLESPFTEEIEAREGRKKQT</sequence>
<dbReference type="PRINTS" id="PR01386">
    <property type="entry name" value="CCMCBIOGNSIS"/>
</dbReference>
<comment type="subcellular location">
    <subcellularLocation>
        <location evidence="1">Membrane</location>
        <topology evidence="1">Multi-pass membrane protein</topology>
    </subcellularLocation>
</comment>
<dbReference type="Proteomes" id="UP000775213">
    <property type="component" value="Unassembled WGS sequence"/>
</dbReference>
<evidence type="ECO:0000313" key="9">
    <source>
        <dbReference type="EMBL" id="KAH0447306.1"/>
    </source>
</evidence>
<evidence type="ECO:0000313" key="10">
    <source>
        <dbReference type="Proteomes" id="UP000775213"/>
    </source>
</evidence>
<gene>
    <name evidence="9" type="ORF">IEQ34_023862</name>
</gene>
<feature type="transmembrane region" description="Helical" evidence="7">
    <location>
        <begin position="29"/>
        <end position="49"/>
    </location>
</feature>
<dbReference type="GO" id="GO:0020037">
    <property type="term" value="F:heme binding"/>
    <property type="evidence" value="ECO:0007669"/>
    <property type="project" value="InterPro"/>
</dbReference>
<keyword evidence="10" id="KW-1185">Reference proteome</keyword>
<comment type="caution">
    <text evidence="9">The sequence shown here is derived from an EMBL/GenBank/DDBJ whole genome shotgun (WGS) entry which is preliminary data.</text>
</comment>
<dbReference type="GO" id="GO:0005886">
    <property type="term" value="C:plasma membrane"/>
    <property type="evidence" value="ECO:0007669"/>
    <property type="project" value="TreeGrafter"/>
</dbReference>
<dbReference type="Pfam" id="PF01578">
    <property type="entry name" value="Cytochrom_C_asm"/>
    <property type="match status" value="1"/>
</dbReference>
<comment type="similarity">
    <text evidence="2">Belongs to the CcmC/CycZ/HelC family.</text>
</comment>
<evidence type="ECO:0000256" key="3">
    <source>
        <dbReference type="ARBA" id="ARBA00022692"/>
    </source>
</evidence>
<keyword evidence="3 7" id="KW-0812">Transmembrane</keyword>
<evidence type="ECO:0000259" key="8">
    <source>
        <dbReference type="Pfam" id="PF01578"/>
    </source>
</evidence>
<proteinExistence type="inferred from homology"/>
<feature type="domain" description="Cytochrome c assembly protein" evidence="8">
    <location>
        <begin position="77"/>
        <end position="141"/>
    </location>
</feature>
<dbReference type="InterPro" id="IPR045062">
    <property type="entry name" value="Cyt_c_biogenesis_CcsA/CcmC"/>
</dbReference>
<dbReference type="PANTHER" id="PTHR30071:SF1">
    <property type="entry name" value="CYTOCHROME B_B6 PROTEIN-RELATED"/>
    <property type="match status" value="1"/>
</dbReference>
<dbReference type="PANTHER" id="PTHR30071">
    <property type="entry name" value="HEME EXPORTER PROTEIN C"/>
    <property type="match status" value="1"/>
</dbReference>
<evidence type="ECO:0000256" key="1">
    <source>
        <dbReference type="ARBA" id="ARBA00004141"/>
    </source>
</evidence>
<keyword evidence="4" id="KW-0201">Cytochrome c-type biogenesis</keyword>
<dbReference type="AlphaFoldDB" id="A0AAV7FU15"/>
<evidence type="ECO:0000256" key="6">
    <source>
        <dbReference type="ARBA" id="ARBA00023136"/>
    </source>
</evidence>
<reference evidence="9 10" key="1">
    <citation type="journal article" date="2021" name="Hortic Res">
        <title>Chromosome-scale assembly of the Dendrobium chrysotoxum genome enhances the understanding of orchid evolution.</title>
        <authorList>
            <person name="Zhang Y."/>
            <person name="Zhang G.Q."/>
            <person name="Zhang D."/>
            <person name="Liu X.D."/>
            <person name="Xu X.Y."/>
            <person name="Sun W.H."/>
            <person name="Yu X."/>
            <person name="Zhu X."/>
            <person name="Wang Z.W."/>
            <person name="Zhao X."/>
            <person name="Zhong W.Y."/>
            <person name="Chen H."/>
            <person name="Yin W.L."/>
            <person name="Huang T."/>
            <person name="Niu S.C."/>
            <person name="Liu Z.J."/>
        </authorList>
    </citation>
    <scope>NUCLEOTIDE SEQUENCE [LARGE SCALE GENOMIC DNA]</scope>
    <source>
        <strain evidence="9">Lindl</strain>
    </source>
</reference>
<evidence type="ECO:0000256" key="4">
    <source>
        <dbReference type="ARBA" id="ARBA00022748"/>
    </source>
</evidence>
<protein>
    <recommendedName>
        <fullName evidence="8">Cytochrome c assembly protein domain-containing protein</fullName>
    </recommendedName>
</protein>
<name>A0AAV7FU15_DENCH</name>
<dbReference type="InterPro" id="IPR002541">
    <property type="entry name" value="Cyt_c_assembly"/>
</dbReference>
<evidence type="ECO:0000256" key="2">
    <source>
        <dbReference type="ARBA" id="ARBA00005840"/>
    </source>
</evidence>
<keyword evidence="5 7" id="KW-1133">Transmembrane helix</keyword>
<feature type="transmembrane region" description="Helical" evidence="7">
    <location>
        <begin position="92"/>
        <end position="110"/>
    </location>
</feature>
<dbReference type="GO" id="GO:0015232">
    <property type="term" value="F:heme transmembrane transporter activity"/>
    <property type="evidence" value="ECO:0007669"/>
    <property type="project" value="InterPro"/>
</dbReference>
<accession>A0AAV7FU15</accession>
<evidence type="ECO:0000256" key="7">
    <source>
        <dbReference type="SAM" id="Phobius"/>
    </source>
</evidence>
<dbReference type="GO" id="GO:0017004">
    <property type="term" value="P:cytochrome complex assembly"/>
    <property type="evidence" value="ECO:0007669"/>
    <property type="project" value="UniProtKB-KW"/>
</dbReference>
<evidence type="ECO:0000256" key="5">
    <source>
        <dbReference type="ARBA" id="ARBA00022989"/>
    </source>
</evidence>
<keyword evidence="6 7" id="KW-0472">Membrane</keyword>
<dbReference type="InterPro" id="IPR003557">
    <property type="entry name" value="Cyt_c_biogenesis_CcmC"/>
</dbReference>
<organism evidence="9 10">
    <name type="scientific">Dendrobium chrysotoxum</name>
    <name type="common">Orchid</name>
    <dbReference type="NCBI Taxonomy" id="161865"/>
    <lineage>
        <taxon>Eukaryota</taxon>
        <taxon>Viridiplantae</taxon>
        <taxon>Streptophyta</taxon>
        <taxon>Embryophyta</taxon>
        <taxon>Tracheophyta</taxon>
        <taxon>Spermatophyta</taxon>
        <taxon>Magnoliopsida</taxon>
        <taxon>Liliopsida</taxon>
        <taxon>Asparagales</taxon>
        <taxon>Orchidaceae</taxon>
        <taxon>Epidendroideae</taxon>
        <taxon>Malaxideae</taxon>
        <taxon>Dendrobiinae</taxon>
        <taxon>Dendrobium</taxon>
    </lineage>
</organism>
<dbReference type="EMBL" id="JAGFBR010000099">
    <property type="protein sequence ID" value="KAH0447306.1"/>
    <property type="molecule type" value="Genomic_DNA"/>
</dbReference>